<dbReference type="EMBL" id="BGPR01000880">
    <property type="protein sequence ID" value="GBM38863.1"/>
    <property type="molecule type" value="Genomic_DNA"/>
</dbReference>
<dbReference type="Proteomes" id="UP000499080">
    <property type="component" value="Unassembled WGS sequence"/>
</dbReference>
<dbReference type="GO" id="GO:0015074">
    <property type="term" value="P:DNA integration"/>
    <property type="evidence" value="ECO:0007669"/>
    <property type="project" value="InterPro"/>
</dbReference>
<comment type="caution">
    <text evidence="3">The sequence shown here is derived from an EMBL/GenBank/DDBJ whole genome shotgun (WGS) entry which is preliminary data.</text>
</comment>
<dbReference type="PANTHER" id="PTHR37984">
    <property type="entry name" value="PROTEIN CBG26694"/>
    <property type="match status" value="1"/>
</dbReference>
<protein>
    <recommendedName>
        <fullName evidence="1">RNA-directed DNA polymerase</fullName>
        <ecNumber evidence="1">2.7.7.49</ecNumber>
    </recommendedName>
</protein>
<dbReference type="GO" id="GO:0003676">
    <property type="term" value="F:nucleic acid binding"/>
    <property type="evidence" value="ECO:0007669"/>
    <property type="project" value="InterPro"/>
</dbReference>
<dbReference type="InterPro" id="IPR050951">
    <property type="entry name" value="Retrovirus_Pol_polyprotein"/>
</dbReference>
<keyword evidence="4" id="KW-1185">Reference proteome</keyword>
<dbReference type="SUPFAM" id="SSF53098">
    <property type="entry name" value="Ribonuclease H-like"/>
    <property type="match status" value="1"/>
</dbReference>
<evidence type="ECO:0000313" key="4">
    <source>
        <dbReference type="Proteomes" id="UP000499080"/>
    </source>
</evidence>
<feature type="domain" description="Integrase catalytic" evidence="2">
    <location>
        <begin position="48"/>
        <end position="207"/>
    </location>
</feature>
<gene>
    <name evidence="3" type="primary">POL_987</name>
    <name evidence="3" type="ORF">AVEN_49730_1</name>
</gene>
<name>A0A4Y2FBG6_ARAVE</name>
<organism evidence="3 4">
    <name type="scientific">Araneus ventricosus</name>
    <name type="common">Orbweaver spider</name>
    <name type="synonym">Epeira ventricosa</name>
    <dbReference type="NCBI Taxonomy" id="182803"/>
    <lineage>
        <taxon>Eukaryota</taxon>
        <taxon>Metazoa</taxon>
        <taxon>Ecdysozoa</taxon>
        <taxon>Arthropoda</taxon>
        <taxon>Chelicerata</taxon>
        <taxon>Arachnida</taxon>
        <taxon>Araneae</taxon>
        <taxon>Araneomorphae</taxon>
        <taxon>Entelegynae</taxon>
        <taxon>Araneoidea</taxon>
        <taxon>Araneidae</taxon>
        <taxon>Araneus</taxon>
    </lineage>
</organism>
<dbReference type="InterPro" id="IPR041588">
    <property type="entry name" value="Integrase_H2C2"/>
</dbReference>
<evidence type="ECO:0000256" key="1">
    <source>
        <dbReference type="ARBA" id="ARBA00012493"/>
    </source>
</evidence>
<evidence type="ECO:0000259" key="2">
    <source>
        <dbReference type="PROSITE" id="PS50994"/>
    </source>
</evidence>
<dbReference type="Gene3D" id="3.30.420.10">
    <property type="entry name" value="Ribonuclease H-like superfamily/Ribonuclease H"/>
    <property type="match status" value="1"/>
</dbReference>
<dbReference type="PROSITE" id="PS50994">
    <property type="entry name" value="INTEGRASE"/>
    <property type="match status" value="1"/>
</dbReference>
<sequence length="217" mass="25094">MKTLNKTRERFYWDRFRADIEKWCRECHACGARRGPKKGTKRRLQRCNVGAPFKRMALDILRPLPVTTKGNRYALVLMDYFTNWTEAIAIPDQKASTVAEELVRAWISRYGVPMILHSEQSTIFNSALFNELYKLLAILKTLTTALHPKSDGVVERFNRTILNYLSLYVSKKQTDWDTHLPLFFLAYRSADHEVTGFTSADMIFGQALRLPCNILLG</sequence>
<dbReference type="InterPro" id="IPR036397">
    <property type="entry name" value="RNaseH_sf"/>
</dbReference>
<accession>A0A4Y2FBG6</accession>
<dbReference type="FunFam" id="3.30.420.10:FF:000032">
    <property type="entry name" value="Retrovirus-related Pol polyprotein from transposon 297-like Protein"/>
    <property type="match status" value="1"/>
</dbReference>
<reference evidence="3 4" key="1">
    <citation type="journal article" date="2019" name="Sci. Rep.">
        <title>Orb-weaving spider Araneus ventricosus genome elucidates the spidroin gene catalogue.</title>
        <authorList>
            <person name="Kono N."/>
            <person name="Nakamura H."/>
            <person name="Ohtoshi R."/>
            <person name="Moran D.A.P."/>
            <person name="Shinohara A."/>
            <person name="Yoshida Y."/>
            <person name="Fujiwara M."/>
            <person name="Mori M."/>
            <person name="Tomita M."/>
            <person name="Arakawa K."/>
        </authorList>
    </citation>
    <scope>NUCLEOTIDE SEQUENCE [LARGE SCALE GENOMIC DNA]</scope>
</reference>
<dbReference type="GO" id="GO:0003964">
    <property type="term" value="F:RNA-directed DNA polymerase activity"/>
    <property type="evidence" value="ECO:0007669"/>
    <property type="project" value="UniProtKB-EC"/>
</dbReference>
<dbReference type="EC" id="2.7.7.49" evidence="1"/>
<proteinExistence type="predicted"/>
<dbReference type="AlphaFoldDB" id="A0A4Y2FBG6"/>
<dbReference type="PANTHER" id="PTHR37984:SF15">
    <property type="entry name" value="INTEGRASE CATALYTIC DOMAIN-CONTAINING PROTEIN"/>
    <property type="match status" value="1"/>
</dbReference>
<dbReference type="InterPro" id="IPR012337">
    <property type="entry name" value="RNaseH-like_sf"/>
</dbReference>
<dbReference type="OrthoDB" id="7763401at2759"/>
<dbReference type="Gene3D" id="1.10.340.70">
    <property type="match status" value="1"/>
</dbReference>
<dbReference type="Pfam" id="PF17921">
    <property type="entry name" value="Integrase_H2C2"/>
    <property type="match status" value="1"/>
</dbReference>
<evidence type="ECO:0000313" key="3">
    <source>
        <dbReference type="EMBL" id="GBM38863.1"/>
    </source>
</evidence>
<dbReference type="InterPro" id="IPR001584">
    <property type="entry name" value="Integrase_cat-core"/>
</dbReference>